<name>A0A4Z1TBA2_GIAMU</name>
<accession>A0A4Z1TBA2</accession>
<reference evidence="1 2" key="1">
    <citation type="submission" date="2019-05" db="EMBL/GenBank/DDBJ databases">
        <title>The compact genome of Giardia muris reveals important steps in the evolution of intestinal protozoan parasites.</title>
        <authorList>
            <person name="Xu F."/>
            <person name="Jimenez-Gonzalez A."/>
            <person name="Einarsson E."/>
            <person name="Astvaldsson A."/>
            <person name="Peirasmaki D."/>
            <person name="Eckmann L."/>
            <person name="Andersson J.O."/>
            <person name="Svard S.G."/>
            <person name="Jerlstrom-Hultqvist J."/>
        </authorList>
    </citation>
    <scope>NUCLEOTIDE SEQUENCE [LARGE SCALE GENOMIC DNA]</scope>
    <source>
        <strain evidence="1 2">Roberts-Thomson</strain>
    </source>
</reference>
<keyword evidence="2" id="KW-1185">Reference proteome</keyword>
<dbReference type="AlphaFoldDB" id="A0A4Z1TBA2"/>
<protein>
    <submittedName>
        <fullName evidence="1">Uncharacterized protein</fullName>
    </submittedName>
</protein>
<organism evidence="1 2">
    <name type="scientific">Giardia muris</name>
    <dbReference type="NCBI Taxonomy" id="5742"/>
    <lineage>
        <taxon>Eukaryota</taxon>
        <taxon>Metamonada</taxon>
        <taxon>Diplomonadida</taxon>
        <taxon>Hexamitidae</taxon>
        <taxon>Giardiinae</taxon>
        <taxon>Giardia</taxon>
    </lineage>
</organism>
<proteinExistence type="predicted"/>
<evidence type="ECO:0000313" key="2">
    <source>
        <dbReference type="Proteomes" id="UP000315496"/>
    </source>
</evidence>
<evidence type="ECO:0000313" key="1">
    <source>
        <dbReference type="EMBL" id="TNJ30527.1"/>
    </source>
</evidence>
<sequence length="249" mass="27212">MTLEDALVQDCTCLQAALRDGRRWVNIPHITVEDGQADAHAGSAFVLLGDSEALCSISLRLIQGDGELLVYDLFLGHTAIERATACSYVNVIKSLPTFFEPVDTLGDWRLQYCVSLTLPQHGACDLMALAIAFYSCLQVATRPHSFEDGGPRIPLWEGGRDAPHIARVAFYDVQLEGGKLVRRSIINPDSRAFCFANAHADIIFDAENIYYTDCVGSCDPIQAMEAVRNTSLSISSKVEITDPPGCTRS</sequence>
<comment type="caution">
    <text evidence="1">The sequence shown here is derived from an EMBL/GenBank/DDBJ whole genome shotgun (WGS) entry which is preliminary data.</text>
</comment>
<dbReference type="VEuPathDB" id="GiardiaDB:GMRT_13118"/>
<dbReference type="EMBL" id="VDLU01000001">
    <property type="protein sequence ID" value="TNJ30527.1"/>
    <property type="molecule type" value="Genomic_DNA"/>
</dbReference>
<dbReference type="Proteomes" id="UP000315496">
    <property type="component" value="Chromosome 1"/>
</dbReference>
<gene>
    <name evidence="1" type="ORF">GMRT_13118</name>
</gene>